<dbReference type="AlphaFoldDB" id="A0A4Q7P3L5"/>
<dbReference type="RefSeq" id="WP_165388905.1">
    <property type="nucleotide sequence ID" value="NZ_SGXF01000004.1"/>
</dbReference>
<accession>A0A4Q7P3L5</accession>
<evidence type="ECO:0000259" key="1">
    <source>
        <dbReference type="PROSITE" id="PS51782"/>
    </source>
</evidence>
<dbReference type="Pfam" id="PF12673">
    <property type="entry name" value="SipL"/>
    <property type="match status" value="3"/>
</dbReference>
<dbReference type="SUPFAM" id="SSF54106">
    <property type="entry name" value="LysM domain"/>
    <property type="match status" value="1"/>
</dbReference>
<dbReference type="SMART" id="SM00257">
    <property type="entry name" value="LysM"/>
    <property type="match status" value="1"/>
</dbReference>
<organism evidence="2 3">
    <name type="scientific">Cuneatibacter caecimuris</name>
    <dbReference type="NCBI Taxonomy" id="1796618"/>
    <lineage>
        <taxon>Bacteria</taxon>
        <taxon>Bacillati</taxon>
        <taxon>Bacillota</taxon>
        <taxon>Clostridia</taxon>
        <taxon>Lachnospirales</taxon>
        <taxon>Lachnospiraceae</taxon>
        <taxon>Cuneatibacter</taxon>
    </lineage>
</organism>
<dbReference type="EMBL" id="SGXF01000004">
    <property type="protein sequence ID" value="RZS94414.1"/>
    <property type="molecule type" value="Genomic_DNA"/>
</dbReference>
<protein>
    <submittedName>
        <fullName evidence="2">LysM domain-containing protein</fullName>
    </submittedName>
</protein>
<dbReference type="Proteomes" id="UP000292927">
    <property type="component" value="Unassembled WGS sequence"/>
</dbReference>
<gene>
    <name evidence="2" type="ORF">EV209_2256</name>
</gene>
<reference evidence="2 3" key="1">
    <citation type="submission" date="2019-02" db="EMBL/GenBank/DDBJ databases">
        <title>Genomic Encyclopedia of Type Strains, Phase IV (KMG-IV): sequencing the most valuable type-strain genomes for metagenomic binning, comparative biology and taxonomic classification.</title>
        <authorList>
            <person name="Goeker M."/>
        </authorList>
    </citation>
    <scope>NUCLEOTIDE SEQUENCE [LARGE SCALE GENOMIC DNA]</scope>
    <source>
        <strain evidence="2 3">DSM 29486</strain>
    </source>
</reference>
<feature type="domain" description="LysM" evidence="1">
    <location>
        <begin position="469"/>
        <end position="512"/>
    </location>
</feature>
<dbReference type="Pfam" id="PF01476">
    <property type="entry name" value="LysM"/>
    <property type="match status" value="1"/>
</dbReference>
<keyword evidence="3" id="KW-1185">Reference proteome</keyword>
<proteinExistence type="predicted"/>
<dbReference type="InterPro" id="IPR024300">
    <property type="entry name" value="SipL_SPOCS_dom"/>
</dbReference>
<dbReference type="PROSITE" id="PS51782">
    <property type="entry name" value="LYSM"/>
    <property type="match status" value="1"/>
</dbReference>
<comment type="caution">
    <text evidence="2">The sequence shown here is derived from an EMBL/GenBank/DDBJ whole genome shotgun (WGS) entry which is preliminary data.</text>
</comment>
<dbReference type="Gene3D" id="3.10.350.10">
    <property type="entry name" value="LysM domain"/>
    <property type="match status" value="1"/>
</dbReference>
<name>A0A4Q7P3L5_9FIRM</name>
<dbReference type="CDD" id="cd00118">
    <property type="entry name" value="LysM"/>
    <property type="match status" value="1"/>
</dbReference>
<dbReference type="InterPro" id="IPR018392">
    <property type="entry name" value="LysM"/>
</dbReference>
<dbReference type="InterPro" id="IPR036779">
    <property type="entry name" value="LysM_dom_sf"/>
</dbReference>
<sequence>MELQKSNIHMNRLKGKVTSQLTLDEDFNLPEMKPDLARIIMQQAEIQLEASKPMEDKAAVKGKLVFSLLYSPEEGEIPEQFAGAVPFEETLNFDGLELQDHLQVKWDIEDLTLTAVNSRKLRANAIVTLEVNADRLYDEVAAQEVTDAGELQTLTKRLEVLQMEVQKRDSFRVKEEIELTSNNPNIRQILWNSLELRNVECKPEDEKLTLRGELVLFAIYSGEEDHIPLQWMEKSILISGEVECPGCRSGMVSSTRISLGHKEIEARPDYDGENRVISVDAVLDLDIRLFEEGWVQLLCDLYQPGKKAVPKMKEAYFRSLLVKNGAKCKVVDQMKAAGEDKILQICHSSGSVKIDSAELVEDGLKVEGALVLQILYMSDDDKEPLRSLEGAVPFSDVVEARGIGPDCLWEMNPVIEQLTTVMLGNDEIEVKASLNLDTLVQRNCKENVVTDVEFQPMTPEELEQTPGIIGYIVRPEDSLWTVAKRFSTTKEIVLQTNGLATDALKPGQRLLLVKQGEEL</sequence>
<evidence type="ECO:0000313" key="3">
    <source>
        <dbReference type="Proteomes" id="UP000292927"/>
    </source>
</evidence>
<evidence type="ECO:0000313" key="2">
    <source>
        <dbReference type="EMBL" id="RZS94414.1"/>
    </source>
</evidence>